<dbReference type="GO" id="GO:0097367">
    <property type="term" value="F:carbohydrate derivative binding"/>
    <property type="evidence" value="ECO:0007669"/>
    <property type="project" value="InterPro"/>
</dbReference>
<name>A0A2C7ASF0_9ACTN</name>
<feature type="active site" description="Nucleophile; for GATase activity" evidence="10">
    <location>
        <position position="4"/>
    </location>
</feature>
<dbReference type="SUPFAM" id="SSF53697">
    <property type="entry name" value="SIS domain"/>
    <property type="match status" value="1"/>
</dbReference>
<dbReference type="GO" id="GO:0005829">
    <property type="term" value="C:cytosol"/>
    <property type="evidence" value="ECO:0007669"/>
    <property type="project" value="TreeGrafter"/>
</dbReference>
<feature type="initiator methionine" description="Removed" evidence="10">
    <location>
        <position position="3"/>
    </location>
</feature>
<dbReference type="CDD" id="cd00714">
    <property type="entry name" value="GFAT"/>
    <property type="match status" value="1"/>
</dbReference>
<comment type="function">
    <text evidence="10">Catalyzes the first step in hexosamine metabolism, converting fructose-6P into glucosamine-6P using glutamine as a nitrogen source.</text>
</comment>
<dbReference type="Pfam" id="PF13522">
    <property type="entry name" value="GATase_6"/>
    <property type="match status" value="1"/>
</dbReference>
<gene>
    <name evidence="10" type="primary">glmS</name>
    <name evidence="13" type="ORF">PFR_JS10_1563</name>
</gene>
<evidence type="ECO:0000256" key="7">
    <source>
        <dbReference type="ARBA" id="ARBA00022679"/>
    </source>
</evidence>
<accession>A0A2C7ASF0</accession>
<dbReference type="InterPro" id="IPR035466">
    <property type="entry name" value="GlmS/AgaS_SIS"/>
</dbReference>
<feature type="domain" description="SIS" evidence="12">
    <location>
        <begin position="462"/>
        <end position="606"/>
    </location>
</feature>
<evidence type="ECO:0000256" key="9">
    <source>
        <dbReference type="ARBA" id="ARBA00022962"/>
    </source>
</evidence>
<evidence type="ECO:0000256" key="8">
    <source>
        <dbReference type="ARBA" id="ARBA00022737"/>
    </source>
</evidence>
<dbReference type="FunFam" id="3.60.20.10:FF:000006">
    <property type="entry name" value="Glutamine--fructose-6-phosphate aminotransferase [isomerizing]"/>
    <property type="match status" value="1"/>
</dbReference>
<dbReference type="PROSITE" id="PS51278">
    <property type="entry name" value="GATASE_TYPE_2"/>
    <property type="match status" value="1"/>
</dbReference>
<dbReference type="NCBIfam" id="NF001484">
    <property type="entry name" value="PRK00331.1"/>
    <property type="match status" value="1"/>
</dbReference>
<dbReference type="GO" id="GO:0006002">
    <property type="term" value="P:fructose 6-phosphate metabolic process"/>
    <property type="evidence" value="ECO:0007669"/>
    <property type="project" value="TreeGrafter"/>
</dbReference>
<dbReference type="Gene3D" id="3.60.20.10">
    <property type="entry name" value="Glutamine Phosphoribosylpyrophosphate, subunit 1, domain 1"/>
    <property type="match status" value="1"/>
</dbReference>
<dbReference type="Pfam" id="PF01380">
    <property type="entry name" value="SIS"/>
    <property type="match status" value="2"/>
</dbReference>
<dbReference type="GO" id="GO:0004360">
    <property type="term" value="F:glutamine-fructose-6-phosphate transaminase (isomerizing) activity"/>
    <property type="evidence" value="ECO:0007669"/>
    <property type="project" value="UniProtKB-UniRule"/>
</dbReference>
<dbReference type="InterPro" id="IPR046348">
    <property type="entry name" value="SIS_dom_sf"/>
</dbReference>
<dbReference type="InterPro" id="IPR047084">
    <property type="entry name" value="GFAT_N"/>
</dbReference>
<dbReference type="InterPro" id="IPR005855">
    <property type="entry name" value="GFAT"/>
</dbReference>
<keyword evidence="8" id="KW-0677">Repeat</keyword>
<evidence type="ECO:0000256" key="6">
    <source>
        <dbReference type="ARBA" id="ARBA00022576"/>
    </source>
</evidence>
<evidence type="ECO:0000259" key="12">
    <source>
        <dbReference type="PROSITE" id="PS51464"/>
    </source>
</evidence>
<reference evidence="13" key="1">
    <citation type="submission" date="2016-05" db="EMBL/GenBank/DDBJ databases">
        <authorList>
            <person name="Lavstsen T."/>
            <person name="Jespersen J.S."/>
        </authorList>
    </citation>
    <scope>NUCLEOTIDE SEQUENCE</scope>
    <source>
        <strain evidence="13">PFRJS10</strain>
    </source>
</reference>
<protein>
    <recommendedName>
        <fullName evidence="4 10">Glutamine--fructose-6-phosphate aminotransferase [isomerizing]</fullName>
        <ecNumber evidence="3 10">2.6.1.16</ecNumber>
    </recommendedName>
    <alternativeName>
        <fullName evidence="10">D-fructose-6-phosphate amidotransferase</fullName>
    </alternativeName>
    <alternativeName>
        <fullName evidence="10">GFAT</fullName>
    </alternativeName>
    <alternativeName>
        <fullName evidence="10">Glucosamine-6-phosphate synthase</fullName>
    </alternativeName>
    <alternativeName>
        <fullName evidence="10">Hexosephosphate aminotransferase</fullName>
    </alternativeName>
    <alternativeName>
        <fullName evidence="10">L-glutamine--D-fructose-6-phosphate amidotransferase</fullName>
    </alternativeName>
</protein>
<evidence type="ECO:0000259" key="11">
    <source>
        <dbReference type="PROSITE" id="PS51278"/>
    </source>
</evidence>
<comment type="catalytic activity">
    <reaction evidence="1 10">
        <text>D-fructose 6-phosphate + L-glutamine = D-glucosamine 6-phosphate + L-glutamate</text>
        <dbReference type="Rhea" id="RHEA:13237"/>
        <dbReference type="ChEBI" id="CHEBI:29985"/>
        <dbReference type="ChEBI" id="CHEBI:58359"/>
        <dbReference type="ChEBI" id="CHEBI:58725"/>
        <dbReference type="ChEBI" id="CHEBI:61527"/>
        <dbReference type="EC" id="2.6.1.16"/>
    </reaction>
</comment>
<evidence type="ECO:0000256" key="3">
    <source>
        <dbReference type="ARBA" id="ARBA00012916"/>
    </source>
</evidence>
<dbReference type="Gene3D" id="3.40.50.10490">
    <property type="entry name" value="Glucose-6-phosphate isomerase like protein, domain 1"/>
    <property type="match status" value="2"/>
</dbReference>
<dbReference type="GO" id="GO:0006047">
    <property type="term" value="P:UDP-N-acetylglucosamine metabolic process"/>
    <property type="evidence" value="ECO:0007669"/>
    <property type="project" value="TreeGrafter"/>
</dbReference>
<feature type="active site" description="For Fru-6P isomerization activity" evidence="10">
    <location>
        <position position="611"/>
    </location>
</feature>
<feature type="domain" description="Glutamine amidotransferase type-2" evidence="11">
    <location>
        <begin position="4"/>
        <end position="222"/>
    </location>
</feature>
<dbReference type="GO" id="GO:0006487">
    <property type="term" value="P:protein N-linked glycosylation"/>
    <property type="evidence" value="ECO:0007669"/>
    <property type="project" value="TreeGrafter"/>
</dbReference>
<keyword evidence="5 10" id="KW-0963">Cytoplasm</keyword>
<dbReference type="NCBIfam" id="TIGR01135">
    <property type="entry name" value="glmS"/>
    <property type="match status" value="1"/>
</dbReference>
<dbReference type="CDD" id="cd05009">
    <property type="entry name" value="SIS_GlmS_GlmD_2"/>
    <property type="match status" value="1"/>
</dbReference>
<comment type="subcellular location">
    <subcellularLocation>
        <location evidence="2 10">Cytoplasm</location>
    </subcellularLocation>
</comment>
<dbReference type="SUPFAM" id="SSF56235">
    <property type="entry name" value="N-terminal nucleophile aminohydrolases (Ntn hydrolases)"/>
    <property type="match status" value="1"/>
</dbReference>
<proteinExistence type="inferred from homology"/>
<dbReference type="InterPro" id="IPR001347">
    <property type="entry name" value="SIS_dom"/>
</dbReference>
<dbReference type="PROSITE" id="PS51464">
    <property type="entry name" value="SIS"/>
    <property type="match status" value="2"/>
</dbReference>
<keyword evidence="7 10" id="KW-0808">Transferase</keyword>
<dbReference type="GO" id="GO:0005975">
    <property type="term" value="P:carbohydrate metabolic process"/>
    <property type="evidence" value="ECO:0007669"/>
    <property type="project" value="UniProtKB-UniRule"/>
</dbReference>
<evidence type="ECO:0000313" key="13">
    <source>
        <dbReference type="EMBL" id="SBN39206.1"/>
    </source>
</evidence>
<dbReference type="CDD" id="cd05008">
    <property type="entry name" value="SIS_GlmS_GlmD_1"/>
    <property type="match status" value="1"/>
</dbReference>
<dbReference type="AlphaFoldDB" id="A0A2C7ASF0"/>
<evidence type="ECO:0000256" key="5">
    <source>
        <dbReference type="ARBA" id="ARBA00022490"/>
    </source>
</evidence>
<organism evidence="13">
    <name type="scientific">Propionibacterium freudenreichii</name>
    <dbReference type="NCBI Taxonomy" id="1744"/>
    <lineage>
        <taxon>Bacteria</taxon>
        <taxon>Bacillati</taxon>
        <taxon>Actinomycetota</taxon>
        <taxon>Actinomycetes</taxon>
        <taxon>Propionibacteriales</taxon>
        <taxon>Propionibacteriaceae</taxon>
        <taxon>Propionibacterium</taxon>
    </lineage>
</organism>
<comment type="subunit">
    <text evidence="10">Homodimer.</text>
</comment>
<evidence type="ECO:0000256" key="2">
    <source>
        <dbReference type="ARBA" id="ARBA00004496"/>
    </source>
</evidence>
<dbReference type="PANTHER" id="PTHR10937">
    <property type="entry name" value="GLUCOSAMINE--FRUCTOSE-6-PHOSPHATE AMINOTRANSFERASE, ISOMERIZING"/>
    <property type="match status" value="1"/>
</dbReference>
<dbReference type="InterPro" id="IPR035490">
    <property type="entry name" value="GlmS/FrlB_SIS"/>
</dbReference>
<dbReference type="FunFam" id="3.40.50.10490:FF:000001">
    <property type="entry name" value="Glutamine--fructose-6-phosphate aminotransferase [isomerizing]"/>
    <property type="match status" value="1"/>
</dbReference>
<sequence>MGMCGIIGYIGPEQATGVILDGLRRLEYRGYDSAGIAVQDNGRLEYRKKAGKLANLDAELAARPLPESHAGIGHTRWATHGVPNDANAHPQLSNDGRVAVVHNGIIENFATLRAELGAEGVEFTSDTDTEVAAALLGKAVNRGNDLTVAMREVSKQLHGAFTLVAIDSQEPDVIVAARRNSPLVVGVGQGENFVASDVAAFIDHTREAIELGQDQVVTITANDITVTDFDGGPAETRAYHVDWDTTAAEKDGYDWFMRKEIFEQPKAISDTLLGRYSPQGELTLDEIHISPETLRRVNKIIILGCGTAHYAGMVAKYAIEHWVRIPCEVELASEFRYRDPIVDSQTLCVAISQSGETADTLQAIRHAREQGAKVIAICNTNGSTIPRESDAVIYTYAGPEIGVASTKGFTTQLIACYLLGLYLAQVRGMKFGDEIRTIMDELEAMPAKMQSVLDHADQIYTLAKGMEDEEDFIFIGRHVGYPIALEGALKLKEIAYLHAEGFAAGELKHGPIAIINPGMPVFAVVPPQGRDQLHDKVVSNIQEVRARGARTIAVAEQDDNEVDQFAEVVIPLPKVSTLLQPVLAVVPLQLFACEIATLLGNDVDQPRNLAKSVTVE</sequence>
<evidence type="ECO:0000256" key="4">
    <source>
        <dbReference type="ARBA" id="ARBA00016090"/>
    </source>
</evidence>
<dbReference type="HAMAP" id="MF_00164">
    <property type="entry name" value="GlmS"/>
    <property type="match status" value="1"/>
</dbReference>
<keyword evidence="6 10" id="KW-0032">Aminotransferase</keyword>
<evidence type="ECO:0000256" key="10">
    <source>
        <dbReference type="HAMAP-Rule" id="MF_00164"/>
    </source>
</evidence>
<dbReference type="EC" id="2.6.1.16" evidence="3 10"/>
<dbReference type="InterPro" id="IPR029055">
    <property type="entry name" value="Ntn_hydrolases_N"/>
</dbReference>
<keyword evidence="9" id="KW-0315">Glutamine amidotransferase</keyword>
<evidence type="ECO:0000256" key="1">
    <source>
        <dbReference type="ARBA" id="ARBA00001031"/>
    </source>
</evidence>
<dbReference type="PANTHER" id="PTHR10937:SF0">
    <property type="entry name" value="GLUTAMINE--FRUCTOSE-6-PHOSPHATE TRANSAMINASE (ISOMERIZING)"/>
    <property type="match status" value="1"/>
</dbReference>
<dbReference type="EMBL" id="LT576035">
    <property type="protein sequence ID" value="SBN39206.1"/>
    <property type="molecule type" value="Genomic_DNA"/>
</dbReference>
<feature type="domain" description="SIS" evidence="12">
    <location>
        <begin position="290"/>
        <end position="429"/>
    </location>
</feature>
<dbReference type="InterPro" id="IPR017932">
    <property type="entry name" value="GATase_2_dom"/>
</dbReference>